<name>A0A1D1ZXY0_AUXPR</name>
<feature type="compositionally biased region" description="Basic and acidic residues" evidence="1">
    <location>
        <begin position="406"/>
        <end position="418"/>
    </location>
</feature>
<dbReference type="AlphaFoldDB" id="A0A1D1ZXY0"/>
<accession>A0A1D1ZXY0</accession>
<feature type="compositionally biased region" description="Low complexity" evidence="1">
    <location>
        <begin position="457"/>
        <end position="476"/>
    </location>
</feature>
<dbReference type="EMBL" id="GDKF01006826">
    <property type="protein sequence ID" value="JAT71796.1"/>
    <property type="molecule type" value="Transcribed_RNA"/>
</dbReference>
<evidence type="ECO:0000256" key="1">
    <source>
        <dbReference type="SAM" id="MobiDB-lite"/>
    </source>
</evidence>
<feature type="region of interest" description="Disordered" evidence="1">
    <location>
        <begin position="1"/>
        <end position="34"/>
    </location>
</feature>
<feature type="region of interest" description="Disordered" evidence="1">
    <location>
        <begin position="283"/>
        <end position="528"/>
    </location>
</feature>
<evidence type="ECO:0000313" key="2">
    <source>
        <dbReference type="EMBL" id="JAT71796.1"/>
    </source>
</evidence>
<feature type="region of interest" description="Disordered" evidence="1">
    <location>
        <begin position="664"/>
        <end position="705"/>
    </location>
</feature>
<organism evidence="2">
    <name type="scientific">Auxenochlorella protothecoides</name>
    <name type="common">Green microalga</name>
    <name type="synonym">Chlorella protothecoides</name>
    <dbReference type="NCBI Taxonomy" id="3075"/>
    <lineage>
        <taxon>Eukaryota</taxon>
        <taxon>Viridiplantae</taxon>
        <taxon>Chlorophyta</taxon>
        <taxon>core chlorophytes</taxon>
        <taxon>Trebouxiophyceae</taxon>
        <taxon>Chlorellales</taxon>
        <taxon>Chlorellaceae</taxon>
        <taxon>Auxenochlorella</taxon>
    </lineage>
</organism>
<feature type="compositionally biased region" description="Pro residues" evidence="1">
    <location>
        <begin position="358"/>
        <end position="370"/>
    </location>
</feature>
<proteinExistence type="predicted"/>
<gene>
    <name evidence="2" type="ORF">g.2538</name>
</gene>
<feature type="compositionally biased region" description="Low complexity" evidence="1">
    <location>
        <begin position="682"/>
        <end position="695"/>
    </location>
</feature>
<protein>
    <submittedName>
        <fullName evidence="2">Uncharacterized protein</fullName>
    </submittedName>
</protein>
<sequence>MTDGTEASLHPKRVAALPASAAPPPAKKKKRQATSPDLIRREILDVYSAYDALLSSPTDPEPYVQTLVSAGATGSAPARRLAARLLPRFASLCPRLCLPASSALLELAALSLGAGEEALAADARRDAGAGLPLVVPAMLRAGAAGPAATRAAIGLIDAAFRRLARPPIPGAEAEAWVEALVVAFRARPRLVLAACLPALRAEGGGSRAVAASLIRDRLLAGGVAAEVLAQLPLGEALWFDSQLEGALPGLPPECASLVRQLAVKVPGSAAQAAEEARLAEGAGGDILADGPQDGHRAPAPASCNGNGGPSNPPLPGDSGAAPAAPLPPTAHVFPPGAGTPASPLPPLPAAMVMGGPPGDLPPAAPPLPPGDHPECIAPPVHAPGNPAAPLASVAPRSASQGQLSPEGRHACSGRRRDCEEDPSSGPGPSDGHRRRDGPPAWRGAAVVRPPSPPRQPRPSGRLRAPFAARGPPSRRSPSPPIPRRGRARPSGVRDGASGSPRRPPRRSPSPEGPRLAGPLLRFSRLPPDLPPRAVRAEAARHARAGRVAPAGPGAVLVCFPSMHEAAACFEAMAGRPVWGPAPLRLDWALPPAAAEEGAGPDRAAHVWVPGVAGPAQEGAVLAGLRRAGPGAAAAPVMRVLGARPGLLLGGGGLKTAEEVLRALRGGEPGPELNGASREAVRDPAAAARAQGPSRSSSEEAGELRP</sequence>
<reference evidence="2" key="1">
    <citation type="submission" date="2015-08" db="EMBL/GenBank/DDBJ databases">
        <authorList>
            <person name="Babu N.S."/>
            <person name="Beckwith C.J."/>
            <person name="Beseler K.G."/>
            <person name="Brison A."/>
            <person name="Carone J.V."/>
            <person name="Caskin T.P."/>
            <person name="Diamond M."/>
            <person name="Durham M.E."/>
            <person name="Foxe J.M."/>
            <person name="Go M."/>
            <person name="Henderson B.A."/>
            <person name="Jones I.B."/>
            <person name="McGettigan J.A."/>
            <person name="Micheletti S.J."/>
            <person name="Nasrallah M.E."/>
            <person name="Ortiz D."/>
            <person name="Piller C.R."/>
            <person name="Privatt S.R."/>
            <person name="Schneider S.L."/>
            <person name="Sharp S."/>
            <person name="Smith T.C."/>
            <person name="Stanton J.D."/>
            <person name="Ullery H.E."/>
            <person name="Wilson R.J."/>
            <person name="Serrano M.G."/>
            <person name="Buck G."/>
            <person name="Lee V."/>
            <person name="Wang Y."/>
            <person name="Carvalho R."/>
            <person name="Voegtly L."/>
            <person name="Shi R."/>
            <person name="Duckworth R."/>
            <person name="Johnson A."/>
            <person name="Loviza R."/>
            <person name="Walstead R."/>
            <person name="Shah Z."/>
            <person name="Kiflezghi M."/>
            <person name="Wade K."/>
            <person name="Ball S.L."/>
            <person name="Bradley K.W."/>
            <person name="Asai D.J."/>
            <person name="Bowman C.A."/>
            <person name="Russell D.A."/>
            <person name="Pope W.H."/>
            <person name="Jacobs-Sera D."/>
            <person name="Hendrix R.W."/>
            <person name="Hatfull G.F."/>
        </authorList>
    </citation>
    <scope>NUCLEOTIDE SEQUENCE</scope>
</reference>